<feature type="region of interest" description="Disordered" evidence="1">
    <location>
        <begin position="35"/>
        <end position="54"/>
    </location>
</feature>
<dbReference type="EMBL" id="CAICTM010000641">
    <property type="protein sequence ID" value="CAB9514260.1"/>
    <property type="molecule type" value="Genomic_DNA"/>
</dbReference>
<keyword evidence="3" id="KW-1185">Reference proteome</keyword>
<feature type="compositionally biased region" description="Basic and acidic residues" evidence="1">
    <location>
        <begin position="39"/>
        <end position="54"/>
    </location>
</feature>
<sequence length="308" mass="34096">MLLLANVSTRIVTRRRLVIRSISKRSISSTHIHLHLGHHTPDRSELPPREDDGSQRGVALIVGAGDALGSALAHKFAKEGLVVAVVRRDASKLDLLKMDIESQNSDNNHLQAPLFRCETFPADARKEDQMEQVVERIENTVGPIQVAIHNIGANVRFSILDPSMTANKYFKVWEMAALSAFVMGRAVAAKMQPRGSGSILFTGATSSVRGSSHFCAFAGAMHAKRALAQSMARELGPQGIHVAHVLIDGGIQTEFVKRIIGDDKYQKAVEIDGLLEPEAIAENYWNLHQQPRVAWTHELDLRPWIEKW</sequence>
<gene>
    <name evidence="2" type="ORF">SEMRO_642_G180190.1</name>
</gene>
<dbReference type="PANTHER" id="PTHR43431">
    <property type="entry name" value="OXIDOREDUCTASE, SHORT CHAIN DEHYDROGENASE/REDUCTASE FAMILY (AFU_ORTHOLOGUE AFUA_5G14000)"/>
    <property type="match status" value="1"/>
</dbReference>
<dbReference type="AlphaFoldDB" id="A0A9N8E5J7"/>
<dbReference type="PRINTS" id="PR00081">
    <property type="entry name" value="GDHRDH"/>
</dbReference>
<protein>
    <submittedName>
        <fullName evidence="2">Uncharacterized oxidoreductase</fullName>
    </submittedName>
</protein>
<evidence type="ECO:0000256" key="1">
    <source>
        <dbReference type="SAM" id="MobiDB-lite"/>
    </source>
</evidence>
<dbReference type="OrthoDB" id="5399006at2759"/>
<organism evidence="2 3">
    <name type="scientific">Seminavis robusta</name>
    <dbReference type="NCBI Taxonomy" id="568900"/>
    <lineage>
        <taxon>Eukaryota</taxon>
        <taxon>Sar</taxon>
        <taxon>Stramenopiles</taxon>
        <taxon>Ochrophyta</taxon>
        <taxon>Bacillariophyta</taxon>
        <taxon>Bacillariophyceae</taxon>
        <taxon>Bacillariophycidae</taxon>
        <taxon>Naviculales</taxon>
        <taxon>Naviculaceae</taxon>
        <taxon>Seminavis</taxon>
    </lineage>
</organism>
<dbReference type="InterPro" id="IPR036291">
    <property type="entry name" value="NAD(P)-bd_dom_sf"/>
</dbReference>
<dbReference type="InterPro" id="IPR002347">
    <property type="entry name" value="SDR_fam"/>
</dbReference>
<dbReference type="Proteomes" id="UP001153069">
    <property type="component" value="Unassembled WGS sequence"/>
</dbReference>
<comment type="caution">
    <text evidence="2">The sequence shown here is derived from an EMBL/GenBank/DDBJ whole genome shotgun (WGS) entry which is preliminary data.</text>
</comment>
<evidence type="ECO:0000313" key="3">
    <source>
        <dbReference type="Proteomes" id="UP001153069"/>
    </source>
</evidence>
<dbReference type="Pfam" id="PF00106">
    <property type="entry name" value="adh_short"/>
    <property type="match status" value="1"/>
</dbReference>
<name>A0A9N8E5J7_9STRA</name>
<dbReference type="Gene3D" id="3.40.50.720">
    <property type="entry name" value="NAD(P)-binding Rossmann-like Domain"/>
    <property type="match status" value="1"/>
</dbReference>
<dbReference type="PANTHER" id="PTHR43431:SF7">
    <property type="entry name" value="OXIDOREDUCTASE, SHORT CHAIN DEHYDROGENASE_REDUCTASE FAMILY (AFU_ORTHOLOGUE AFUA_5G14000)"/>
    <property type="match status" value="1"/>
</dbReference>
<proteinExistence type="predicted"/>
<accession>A0A9N8E5J7</accession>
<evidence type="ECO:0000313" key="2">
    <source>
        <dbReference type="EMBL" id="CAB9514260.1"/>
    </source>
</evidence>
<reference evidence="2" key="1">
    <citation type="submission" date="2020-06" db="EMBL/GenBank/DDBJ databases">
        <authorList>
            <consortium name="Plant Systems Biology data submission"/>
        </authorList>
    </citation>
    <scope>NUCLEOTIDE SEQUENCE</scope>
    <source>
        <strain evidence="2">D6</strain>
    </source>
</reference>
<dbReference type="SUPFAM" id="SSF51735">
    <property type="entry name" value="NAD(P)-binding Rossmann-fold domains"/>
    <property type="match status" value="1"/>
</dbReference>